<dbReference type="PANTHER" id="PTHR43156:SF2">
    <property type="entry name" value="STAGE II SPORULATION PROTEIN E"/>
    <property type="match status" value="1"/>
</dbReference>
<dbReference type="EMBL" id="AP011177">
    <property type="protein sequence ID" value="BAJ01483.1"/>
    <property type="molecule type" value="Genomic_DNA"/>
</dbReference>
<dbReference type="SUPFAM" id="SSF52172">
    <property type="entry name" value="CheY-like"/>
    <property type="match status" value="1"/>
</dbReference>
<protein>
    <submittedName>
        <fullName evidence="4">Sigma factor sigB regulation protein rsbU, putative</fullName>
    </submittedName>
</protein>
<dbReference type="Gene3D" id="3.60.40.10">
    <property type="entry name" value="PPM-type phosphatase domain"/>
    <property type="match status" value="1"/>
</dbReference>
<organism evidence="4 5">
    <name type="scientific">Shewanella violacea (strain JCM 10179 / CIP 106290 / LMG 19151 / DSS12)</name>
    <dbReference type="NCBI Taxonomy" id="637905"/>
    <lineage>
        <taxon>Bacteria</taxon>
        <taxon>Pseudomonadati</taxon>
        <taxon>Pseudomonadota</taxon>
        <taxon>Gammaproteobacteria</taxon>
        <taxon>Alteromonadales</taxon>
        <taxon>Shewanellaceae</taxon>
        <taxon>Shewanella</taxon>
    </lineage>
</organism>
<evidence type="ECO:0000259" key="3">
    <source>
        <dbReference type="PROSITE" id="PS50110"/>
    </source>
</evidence>
<dbReference type="InterPro" id="IPR036457">
    <property type="entry name" value="PPM-type-like_dom_sf"/>
</dbReference>
<keyword evidence="5" id="KW-1185">Reference proteome</keyword>
<dbReference type="InterPro" id="IPR001789">
    <property type="entry name" value="Sig_transdc_resp-reg_receiver"/>
</dbReference>
<proteinExistence type="predicted"/>
<dbReference type="Pfam" id="PF07228">
    <property type="entry name" value="SpoIIE"/>
    <property type="match status" value="1"/>
</dbReference>
<evidence type="ECO:0000256" key="1">
    <source>
        <dbReference type="ARBA" id="ARBA00022801"/>
    </source>
</evidence>
<dbReference type="SUPFAM" id="SSF81606">
    <property type="entry name" value="PP2C-like"/>
    <property type="match status" value="1"/>
</dbReference>
<dbReference type="STRING" id="637905.SVI_1512"/>
<dbReference type="CDD" id="cd17574">
    <property type="entry name" value="REC_OmpR"/>
    <property type="match status" value="1"/>
</dbReference>
<keyword evidence="2" id="KW-0597">Phosphoprotein</keyword>
<dbReference type="SMART" id="SM00331">
    <property type="entry name" value="PP2C_SIG"/>
    <property type="match status" value="1"/>
</dbReference>
<dbReference type="KEGG" id="svo:SVI_1512"/>
<dbReference type="InterPro" id="IPR001932">
    <property type="entry name" value="PPM-type_phosphatase-like_dom"/>
</dbReference>
<accession>D4ZII4</accession>
<dbReference type="GO" id="GO:0016791">
    <property type="term" value="F:phosphatase activity"/>
    <property type="evidence" value="ECO:0007669"/>
    <property type="project" value="TreeGrafter"/>
</dbReference>
<dbReference type="InterPro" id="IPR011006">
    <property type="entry name" value="CheY-like_superfamily"/>
</dbReference>
<dbReference type="PROSITE" id="PS50110">
    <property type="entry name" value="RESPONSE_REGULATORY"/>
    <property type="match status" value="1"/>
</dbReference>
<dbReference type="Gene3D" id="3.40.50.2300">
    <property type="match status" value="1"/>
</dbReference>
<dbReference type="AlphaFoldDB" id="D4ZII4"/>
<keyword evidence="1" id="KW-0378">Hydrolase</keyword>
<dbReference type="Proteomes" id="UP000002350">
    <property type="component" value="Chromosome"/>
</dbReference>
<name>D4ZII4_SHEVD</name>
<dbReference type="eggNOG" id="COG3706">
    <property type="taxonomic scope" value="Bacteria"/>
</dbReference>
<sequence>MSLIMTSSATHGMSTAAVPFRLDTLSVLLVEDTKSERDFIVKLLQNMGMDVTSCASGEEAIELYQSQMPDIVISDWRMPGLTGPQLCQRLKKTQIPPYIILLTANNQAKHMVEGIESGADDFLTKPFIPSILKVRLLAAARIVKMQQHLTDKNIALNTALSKEQAYLAQVQKDLDSAARLQGSLLPTSSKLINQWSLAARFQPAQDLAGDIFQCFSIDDSHLGFYLLDVTGHGIAASMQSFTLAQRLSCKSCHWDSLDPALIVTELNADFEDPENAGRFATLILGIANTDSGQVRMTIAGHPQPILLDNDSATMMSLDSGLPLGIDNQFQYQYNSFFLSSNQHLMLYSDGLYECQHPNFGQFGQQRLVKTCSDAHQLSPEDLLHHLSHALELWQQNSPQDDISMMIISTANLDTSEMDIAQYPAENEMTIQPIFQDSSPT</sequence>
<feature type="modified residue" description="4-aspartylphosphate" evidence="2">
    <location>
        <position position="75"/>
    </location>
</feature>
<feature type="domain" description="Response regulatory" evidence="3">
    <location>
        <begin position="26"/>
        <end position="140"/>
    </location>
</feature>
<dbReference type="InterPro" id="IPR052016">
    <property type="entry name" value="Bact_Sigma-Reg"/>
</dbReference>
<dbReference type="Pfam" id="PF00072">
    <property type="entry name" value="Response_reg"/>
    <property type="match status" value="1"/>
</dbReference>
<gene>
    <name evidence="4" type="ordered locus">SVI_1512</name>
</gene>
<dbReference type="PANTHER" id="PTHR43156">
    <property type="entry name" value="STAGE II SPORULATION PROTEIN E-RELATED"/>
    <property type="match status" value="1"/>
</dbReference>
<reference evidence="5" key="1">
    <citation type="journal article" date="2010" name="Mol. Biosyst.">
        <title>Complete genome sequence and comparative analysis of Shewanella violacea, a psychrophilic and piezophilic bacterium from deep sea floor sediments.</title>
        <authorList>
            <person name="Aono E."/>
            <person name="Baba T."/>
            <person name="Ara T."/>
            <person name="Nishi T."/>
            <person name="Nakamichi T."/>
            <person name="Inamoto E."/>
            <person name="Toyonaga H."/>
            <person name="Hasegawa M."/>
            <person name="Takai Y."/>
            <person name="Okumura Y."/>
            <person name="Baba M."/>
            <person name="Tomita M."/>
            <person name="Kato C."/>
            <person name="Oshima T."/>
            <person name="Nakasone K."/>
            <person name="Mori H."/>
        </authorList>
    </citation>
    <scope>NUCLEOTIDE SEQUENCE [LARGE SCALE GENOMIC DNA]</scope>
    <source>
        <strain evidence="5">JCM 10179 / CIP 106290 / LMG 19151 / DSS12</strain>
    </source>
</reference>
<evidence type="ECO:0000256" key="2">
    <source>
        <dbReference type="PROSITE-ProRule" id="PRU00169"/>
    </source>
</evidence>
<dbReference type="SMART" id="SM00448">
    <property type="entry name" value="REC"/>
    <property type="match status" value="1"/>
</dbReference>
<evidence type="ECO:0000313" key="5">
    <source>
        <dbReference type="Proteomes" id="UP000002350"/>
    </source>
</evidence>
<evidence type="ECO:0000313" key="4">
    <source>
        <dbReference type="EMBL" id="BAJ01483.1"/>
    </source>
</evidence>
<dbReference type="GO" id="GO:0000160">
    <property type="term" value="P:phosphorelay signal transduction system"/>
    <property type="evidence" value="ECO:0007669"/>
    <property type="project" value="InterPro"/>
</dbReference>
<dbReference type="eggNOG" id="COG2208">
    <property type="taxonomic scope" value="Bacteria"/>
</dbReference>
<dbReference type="HOGENOM" id="CLU_000445_43_7_6"/>